<keyword evidence="2" id="KW-1185">Reference proteome</keyword>
<dbReference type="SUPFAM" id="SSF54285">
    <property type="entry name" value="MoaD/ThiS"/>
    <property type="match status" value="1"/>
</dbReference>
<accession>A0ABP3HB95</accession>
<evidence type="ECO:0000313" key="2">
    <source>
        <dbReference type="Proteomes" id="UP001501822"/>
    </source>
</evidence>
<sequence>MAKGLIRYWAAARAAAGTTEEPFDATTLAEALAAAAAGRGAEFGRVLARSSYLVDGAPVGTRDPASVTLPDGGTVEVLPPFAGG</sequence>
<evidence type="ECO:0000313" key="1">
    <source>
        <dbReference type="EMBL" id="GAA0366794.1"/>
    </source>
</evidence>
<organism evidence="1 2">
    <name type="scientific">Actinoallomurus spadix</name>
    <dbReference type="NCBI Taxonomy" id="79912"/>
    <lineage>
        <taxon>Bacteria</taxon>
        <taxon>Bacillati</taxon>
        <taxon>Actinomycetota</taxon>
        <taxon>Actinomycetes</taxon>
        <taxon>Streptosporangiales</taxon>
        <taxon>Thermomonosporaceae</taxon>
        <taxon>Actinoallomurus</taxon>
    </lineage>
</organism>
<protein>
    <submittedName>
        <fullName evidence="1">MoaD/ThiS family protein</fullName>
    </submittedName>
</protein>
<dbReference type="RefSeq" id="WP_252799100.1">
    <property type="nucleotide sequence ID" value="NZ_BAAABM010000066.1"/>
</dbReference>
<comment type="caution">
    <text evidence="1">The sequence shown here is derived from an EMBL/GenBank/DDBJ whole genome shotgun (WGS) entry which is preliminary data.</text>
</comment>
<dbReference type="InterPro" id="IPR016155">
    <property type="entry name" value="Mopterin_synth/thiamin_S_b"/>
</dbReference>
<dbReference type="Gene3D" id="3.10.20.30">
    <property type="match status" value="1"/>
</dbReference>
<proteinExistence type="predicted"/>
<gene>
    <name evidence="1" type="ORF">GCM10010151_65910</name>
</gene>
<dbReference type="InterPro" id="IPR012675">
    <property type="entry name" value="Beta-grasp_dom_sf"/>
</dbReference>
<dbReference type="InterPro" id="IPR003749">
    <property type="entry name" value="ThiS/MoaD-like"/>
</dbReference>
<dbReference type="Pfam" id="PF02597">
    <property type="entry name" value="ThiS"/>
    <property type="match status" value="1"/>
</dbReference>
<reference evidence="2" key="1">
    <citation type="journal article" date="2019" name="Int. J. Syst. Evol. Microbiol.">
        <title>The Global Catalogue of Microorganisms (GCM) 10K type strain sequencing project: providing services to taxonomists for standard genome sequencing and annotation.</title>
        <authorList>
            <consortium name="The Broad Institute Genomics Platform"/>
            <consortium name="The Broad Institute Genome Sequencing Center for Infectious Disease"/>
            <person name="Wu L."/>
            <person name="Ma J."/>
        </authorList>
    </citation>
    <scope>NUCLEOTIDE SEQUENCE [LARGE SCALE GENOMIC DNA]</scope>
    <source>
        <strain evidence="2">JCM 3146</strain>
    </source>
</reference>
<name>A0ABP3HB95_9ACTN</name>
<dbReference type="Proteomes" id="UP001501822">
    <property type="component" value="Unassembled WGS sequence"/>
</dbReference>
<dbReference type="EMBL" id="BAAABM010000066">
    <property type="protein sequence ID" value="GAA0366794.1"/>
    <property type="molecule type" value="Genomic_DNA"/>
</dbReference>